<dbReference type="InterPro" id="IPR040676">
    <property type="entry name" value="DUF5641"/>
</dbReference>
<evidence type="ECO:0000259" key="1">
    <source>
        <dbReference type="Pfam" id="PF18701"/>
    </source>
</evidence>
<keyword evidence="3" id="KW-1185">Reference proteome</keyword>
<dbReference type="Pfam" id="PF18701">
    <property type="entry name" value="DUF5641"/>
    <property type="match status" value="1"/>
</dbReference>
<dbReference type="PANTHER" id="PTHR47331">
    <property type="entry name" value="PHD-TYPE DOMAIN-CONTAINING PROTEIN"/>
    <property type="match status" value="1"/>
</dbReference>
<comment type="caution">
    <text evidence="2">The sequence shown here is derived from an EMBL/GenBank/DDBJ whole genome shotgun (WGS) entry which is preliminary data.</text>
</comment>
<protein>
    <recommendedName>
        <fullName evidence="1">DUF5641 domain-containing protein</fullName>
    </recommendedName>
</protein>
<dbReference type="EMBL" id="JAIZAY010000843">
    <property type="protein sequence ID" value="KAJ8017916.1"/>
    <property type="molecule type" value="Genomic_DNA"/>
</dbReference>
<dbReference type="OrthoDB" id="8046937at2759"/>
<name>A0A9Q1B8P3_HOLLE</name>
<reference evidence="2" key="1">
    <citation type="submission" date="2021-10" db="EMBL/GenBank/DDBJ databases">
        <title>Tropical sea cucumber genome reveals ecological adaptation and Cuvierian tubules defense mechanism.</title>
        <authorList>
            <person name="Chen T."/>
        </authorList>
    </citation>
    <scope>NUCLEOTIDE SEQUENCE</scope>
    <source>
        <strain evidence="2">Nanhai2018</strain>
        <tissue evidence="2">Muscle</tissue>
    </source>
</reference>
<evidence type="ECO:0000313" key="3">
    <source>
        <dbReference type="Proteomes" id="UP001152320"/>
    </source>
</evidence>
<dbReference type="AlphaFoldDB" id="A0A9Q1B8P3"/>
<gene>
    <name evidence="2" type="ORF">HOLleu_44390</name>
</gene>
<dbReference type="PANTHER" id="PTHR47331:SF5">
    <property type="entry name" value="RIBONUCLEASE H"/>
    <property type="match status" value="1"/>
</dbReference>
<organism evidence="2 3">
    <name type="scientific">Holothuria leucospilota</name>
    <name type="common">Black long sea cucumber</name>
    <name type="synonym">Mertensiothuria leucospilota</name>
    <dbReference type="NCBI Taxonomy" id="206669"/>
    <lineage>
        <taxon>Eukaryota</taxon>
        <taxon>Metazoa</taxon>
        <taxon>Echinodermata</taxon>
        <taxon>Eleutherozoa</taxon>
        <taxon>Echinozoa</taxon>
        <taxon>Holothuroidea</taxon>
        <taxon>Aspidochirotacea</taxon>
        <taxon>Aspidochirotida</taxon>
        <taxon>Holothuriidae</taxon>
        <taxon>Holothuria</taxon>
    </lineage>
</organism>
<accession>A0A9Q1B8P3</accession>
<sequence>MALCPGRLDDGSLRCFMYEAMSIVNSRPLSPVNMLDPAAEAPLTPNHLVTMKSSSPLPPPGNFVKEDLYARKRWRRVQFLSEQFWSRWKREYLQNLQQRGKWNVPRRNLRVGDIVLIKDHETPRMEWPLAVVKTAEADDDGLVRRVWVRMGSKALGSRLKILELERPIQKLVLLVENVESPPSASQGQVRSLGC</sequence>
<dbReference type="Proteomes" id="UP001152320">
    <property type="component" value="Unassembled WGS sequence"/>
</dbReference>
<proteinExistence type="predicted"/>
<feature type="domain" description="DUF5641" evidence="1">
    <location>
        <begin position="72"/>
        <end position="174"/>
    </location>
</feature>
<evidence type="ECO:0000313" key="2">
    <source>
        <dbReference type="EMBL" id="KAJ8017916.1"/>
    </source>
</evidence>